<dbReference type="RefSeq" id="WP_166191115.1">
    <property type="nucleotide sequence ID" value="NZ_CP049811.1"/>
</dbReference>
<proteinExistence type="predicted"/>
<gene>
    <name evidence="1" type="ORF">G8E03_09760</name>
</gene>
<dbReference type="InterPro" id="IPR021497">
    <property type="entry name" value="GTA_holin_3TM"/>
</dbReference>
<keyword evidence="2" id="KW-1185">Reference proteome</keyword>
<evidence type="ECO:0008006" key="3">
    <source>
        <dbReference type="Google" id="ProtNLM"/>
    </source>
</evidence>
<dbReference type="EMBL" id="CP049811">
    <property type="protein sequence ID" value="QIK41031.1"/>
    <property type="molecule type" value="Genomic_DNA"/>
</dbReference>
<sequence length="178" mass="19119">MGLISALPGLGAAARGVGQAVGGVAEVFTINRTKQAAADHAEQIAALDQFGAEFAQSKRTWFDSIIDGVNRLPRPGMALATMGLFAYAMQDPLGFSLRMQGLALVPEPLWWLMGAVVSFYFGARELHHVRTRAAPAGQDVARVMATVEALENTQAKRDDAQEQVESNPVIAQWQARNG</sequence>
<protein>
    <recommendedName>
        <fullName evidence="3">Holin (3TMs family)</fullName>
    </recommendedName>
</protein>
<dbReference type="AlphaFoldDB" id="A0A6G7VLY6"/>
<reference evidence="1 2" key="1">
    <citation type="submission" date="2020-03" db="EMBL/GenBank/DDBJ databases">
        <title>Complete genome sequence of Monaibacterium sp. ALG8 with diverse plasmids.</title>
        <authorList>
            <person name="Sun C."/>
        </authorList>
    </citation>
    <scope>NUCLEOTIDE SEQUENCE [LARGE SCALE GENOMIC DNA]</scope>
    <source>
        <strain evidence="1 2">ALG8</strain>
    </source>
</reference>
<name>A0A6G7VLY6_9RHOB</name>
<dbReference type="Pfam" id="PF11351">
    <property type="entry name" value="GTA_holin_3TM"/>
    <property type="match status" value="1"/>
</dbReference>
<dbReference type="Proteomes" id="UP000500791">
    <property type="component" value="Chromosome"/>
</dbReference>
<evidence type="ECO:0000313" key="1">
    <source>
        <dbReference type="EMBL" id="QIK41031.1"/>
    </source>
</evidence>
<dbReference type="KEGG" id="mon:G8E03_09760"/>
<evidence type="ECO:0000313" key="2">
    <source>
        <dbReference type="Proteomes" id="UP000500791"/>
    </source>
</evidence>
<accession>A0A6G7VLY6</accession>
<organism evidence="1 2">
    <name type="scientific">Pontivivens nitratireducens</name>
    <dbReference type="NCBI Taxonomy" id="2758038"/>
    <lineage>
        <taxon>Bacteria</taxon>
        <taxon>Pseudomonadati</taxon>
        <taxon>Pseudomonadota</taxon>
        <taxon>Alphaproteobacteria</taxon>
        <taxon>Rhodobacterales</taxon>
        <taxon>Paracoccaceae</taxon>
        <taxon>Pontivivens</taxon>
    </lineage>
</organism>